<keyword evidence="1" id="KW-1133">Transmembrane helix</keyword>
<evidence type="ECO:0000256" key="1">
    <source>
        <dbReference type="SAM" id="Phobius"/>
    </source>
</evidence>
<keyword evidence="1" id="KW-0812">Transmembrane</keyword>
<evidence type="ECO:0000313" key="3">
    <source>
        <dbReference type="Proteomes" id="UP001363035"/>
    </source>
</evidence>
<dbReference type="Proteomes" id="UP001363035">
    <property type="component" value="Unassembled WGS sequence"/>
</dbReference>
<protein>
    <submittedName>
        <fullName evidence="2">Uncharacterized protein</fullName>
    </submittedName>
</protein>
<organism evidence="2 3">
    <name type="scientific">Sphingobacterium tenebrionis</name>
    <dbReference type="NCBI Taxonomy" id="3111775"/>
    <lineage>
        <taxon>Bacteria</taxon>
        <taxon>Pseudomonadati</taxon>
        <taxon>Bacteroidota</taxon>
        <taxon>Sphingobacteriia</taxon>
        <taxon>Sphingobacteriales</taxon>
        <taxon>Sphingobacteriaceae</taxon>
        <taxon>Sphingobacterium</taxon>
    </lineage>
</organism>
<evidence type="ECO:0000313" key="2">
    <source>
        <dbReference type="EMBL" id="MEI5984942.1"/>
    </source>
</evidence>
<reference evidence="2 3" key="1">
    <citation type="submission" date="2024-01" db="EMBL/GenBank/DDBJ databases">
        <title>Sphingobacterium tenebrionis sp. nov., a novel endophyte isolated from tenebrio molitor intestines.</title>
        <authorList>
            <person name="Zhang C."/>
        </authorList>
    </citation>
    <scope>NUCLEOTIDE SEQUENCE [LARGE SCALE GENOMIC DNA]</scope>
    <source>
        <strain evidence="2 3">PU5-4</strain>
    </source>
</reference>
<dbReference type="EMBL" id="JAYLLN010000017">
    <property type="protein sequence ID" value="MEI5984942.1"/>
    <property type="molecule type" value="Genomic_DNA"/>
</dbReference>
<feature type="transmembrane region" description="Helical" evidence="1">
    <location>
        <begin position="21"/>
        <end position="41"/>
    </location>
</feature>
<keyword evidence="1" id="KW-0472">Membrane</keyword>
<proteinExistence type="predicted"/>
<keyword evidence="3" id="KW-1185">Reference proteome</keyword>
<comment type="caution">
    <text evidence="2">The sequence shown here is derived from an EMBL/GenBank/DDBJ whole genome shotgun (WGS) entry which is preliminary data.</text>
</comment>
<sequence length="254" mass="30092">MMKTNSFYSCHKNPQSKVSKVLYTSIFLIFFTFFGLPQLTFANEQDSLKNWTYICHSKNLLFNSIDTIYQFDSYVIRFPNKTIFQQDVTVAEELDIIKDTIFQKLWRIEVIDTAKNSLYVYTADLINPKLSEKKALDYSKLVDFNIFQLKNLPEKIKSKNLKLGFIKEKIYNDKKCIEIQFKSQEEIYNLVIDPSIQTPFNLEFDLDEKNEIQGALVEIKFSEENKEKFVNNFFYKNSISMEKTLFIKKLLKLI</sequence>
<dbReference type="RefSeq" id="WP_144038105.1">
    <property type="nucleotide sequence ID" value="NZ_JAYLLN010000017.1"/>
</dbReference>
<gene>
    <name evidence="2" type="ORF">VJ786_08505</name>
</gene>
<accession>A0ABU8I5Y9</accession>
<name>A0ABU8I5Y9_9SPHI</name>